<sequence>MDLVRRFWGAACALLILLLAAAPAAARAPEVLSSSNRDAYRAAFAAAAAGDFAAYDAAAGRITDPILMGPLTFEKLFHRNYVSTYEELVAWLEQYGDEPRAGRVYRLALRKQPEGAPPPPRPERLGPDGEPLEGPRAAREALNADDFTRAYQLAVERGEQWVAGLAAYRMGSAGTALYHFRRVADDPTEDIWVRAGGAFWGARTALATGRPEEANALLETAARWPNTFYGQLALARLGREPEIIGLGPRAYDSLRPPPVARRAPPNVDLDAFVRGEPRARYAIALMEVGRRVEAANMIRRGLRTATDERDINRWIALAIDLGPLVTTPESTFIDAADYPMPDLQPQGGFTVDRALVYALARKESRFDPSTVSSAGAYGLMQVMPTTAAEIDRDPGLAREPRRLLEPALNLRLGQTYLNRMLAWPEFERDLLRSVASYNAGPAPMLQTLRRLPPDADALLLIETLPIPQARQYVEEVAAAYWIYQRLLGQRPDSLALIAEGARTAVVPAPPPPPAELPAQPVEIAAITP</sequence>
<feature type="signal peptide" evidence="5">
    <location>
        <begin position="1"/>
        <end position="28"/>
    </location>
</feature>
<evidence type="ECO:0000256" key="5">
    <source>
        <dbReference type="SAM" id="SignalP"/>
    </source>
</evidence>
<feature type="chain" id="PRO_5046273071" evidence="5">
    <location>
        <begin position="29"/>
        <end position="528"/>
    </location>
</feature>
<dbReference type="Pfam" id="PF01464">
    <property type="entry name" value="SLT"/>
    <property type="match status" value="1"/>
</dbReference>
<dbReference type="InterPro" id="IPR000189">
    <property type="entry name" value="Transglyc_AS"/>
</dbReference>
<dbReference type="InterPro" id="IPR023346">
    <property type="entry name" value="Lysozyme-like_dom_sf"/>
</dbReference>
<proteinExistence type="inferred from homology"/>
<dbReference type="Proteomes" id="UP001169063">
    <property type="component" value="Unassembled WGS sequence"/>
</dbReference>
<comment type="caution">
    <text evidence="7">The sequence shown here is derived from an EMBL/GenBank/DDBJ whole genome shotgun (WGS) entry which is preliminary data.</text>
</comment>
<reference evidence="7" key="1">
    <citation type="submission" date="2023-07" db="EMBL/GenBank/DDBJ databases">
        <title>Brevundimonas soil sp. nov., isolated from the soil of chemical plant.</title>
        <authorList>
            <person name="Wu N."/>
        </authorList>
    </citation>
    <scope>NUCLEOTIDE SEQUENCE</scope>
    <source>
        <strain evidence="7">XZ-24</strain>
    </source>
</reference>
<feature type="region of interest" description="Disordered" evidence="4">
    <location>
        <begin position="111"/>
        <end position="135"/>
    </location>
</feature>
<organism evidence="7 8">
    <name type="scientific">Peiella sedimenti</name>
    <dbReference type="NCBI Taxonomy" id="3061083"/>
    <lineage>
        <taxon>Bacteria</taxon>
        <taxon>Pseudomonadati</taxon>
        <taxon>Pseudomonadota</taxon>
        <taxon>Alphaproteobacteria</taxon>
        <taxon>Caulobacterales</taxon>
        <taxon>Caulobacteraceae</taxon>
        <taxon>Peiella</taxon>
    </lineage>
</organism>
<dbReference type="InterPro" id="IPR008258">
    <property type="entry name" value="Transglycosylase_SLT_dom_1"/>
</dbReference>
<dbReference type="EMBL" id="JAUKTR010000001">
    <property type="protein sequence ID" value="MDO1558518.1"/>
    <property type="molecule type" value="Genomic_DNA"/>
</dbReference>
<feature type="domain" description="Transglycosylase SLT" evidence="6">
    <location>
        <begin position="349"/>
        <end position="449"/>
    </location>
</feature>
<name>A0ABT8SLJ3_9CAUL</name>
<dbReference type="InterPro" id="IPR008939">
    <property type="entry name" value="Lytic_TGlycosylase_superhlx_U"/>
</dbReference>
<comment type="similarity">
    <text evidence="2">Belongs to the virb1 family.</text>
</comment>
<dbReference type="PANTHER" id="PTHR37423:SF2">
    <property type="entry name" value="MEMBRANE-BOUND LYTIC MUREIN TRANSGLYCOSYLASE C"/>
    <property type="match status" value="1"/>
</dbReference>
<evidence type="ECO:0000313" key="7">
    <source>
        <dbReference type="EMBL" id="MDO1558518.1"/>
    </source>
</evidence>
<dbReference type="PROSITE" id="PS00922">
    <property type="entry name" value="TRANSGLYCOSYLASE"/>
    <property type="match status" value="1"/>
</dbReference>
<dbReference type="RefSeq" id="WP_302108928.1">
    <property type="nucleotide sequence ID" value="NZ_JAUKTR010000001.1"/>
</dbReference>
<dbReference type="Gene3D" id="1.10.530.10">
    <property type="match status" value="1"/>
</dbReference>
<evidence type="ECO:0000256" key="1">
    <source>
        <dbReference type="ARBA" id="ARBA00007734"/>
    </source>
</evidence>
<protein>
    <submittedName>
        <fullName evidence="7">Lytic transglycosylase domain-containing protein</fullName>
    </submittedName>
</protein>
<keyword evidence="8" id="KW-1185">Reference proteome</keyword>
<gene>
    <name evidence="7" type="ORF">Q0812_03640</name>
</gene>
<dbReference type="SUPFAM" id="SSF48435">
    <property type="entry name" value="Bacterial muramidases"/>
    <property type="match status" value="2"/>
</dbReference>
<dbReference type="PANTHER" id="PTHR37423">
    <property type="entry name" value="SOLUBLE LYTIC MUREIN TRANSGLYCOSYLASE-RELATED"/>
    <property type="match status" value="1"/>
</dbReference>
<dbReference type="Gene3D" id="1.25.20.10">
    <property type="entry name" value="Bacterial muramidases"/>
    <property type="match status" value="2"/>
</dbReference>
<evidence type="ECO:0000256" key="4">
    <source>
        <dbReference type="SAM" id="MobiDB-lite"/>
    </source>
</evidence>
<evidence type="ECO:0000313" key="8">
    <source>
        <dbReference type="Proteomes" id="UP001169063"/>
    </source>
</evidence>
<evidence type="ECO:0000256" key="2">
    <source>
        <dbReference type="ARBA" id="ARBA00009387"/>
    </source>
</evidence>
<keyword evidence="3 5" id="KW-0732">Signal</keyword>
<evidence type="ECO:0000256" key="3">
    <source>
        <dbReference type="ARBA" id="ARBA00022729"/>
    </source>
</evidence>
<accession>A0ABT8SLJ3</accession>
<comment type="similarity">
    <text evidence="1">Belongs to the transglycosylase Slt family.</text>
</comment>
<evidence type="ECO:0000259" key="6">
    <source>
        <dbReference type="Pfam" id="PF01464"/>
    </source>
</evidence>
<dbReference type="SUPFAM" id="SSF53955">
    <property type="entry name" value="Lysozyme-like"/>
    <property type="match status" value="1"/>
</dbReference>
<dbReference type="CDD" id="cd13401">
    <property type="entry name" value="Slt70-like"/>
    <property type="match status" value="1"/>
</dbReference>